<comment type="caution">
    <text evidence="3">The sequence shown here is derived from an EMBL/GenBank/DDBJ whole genome shotgun (WGS) entry which is preliminary data.</text>
</comment>
<proteinExistence type="predicted"/>
<keyword evidence="4" id="KW-1185">Reference proteome</keyword>
<dbReference type="EMBL" id="LZPO01028487">
    <property type="protein sequence ID" value="OBS77653.1"/>
    <property type="molecule type" value="Genomic_DNA"/>
</dbReference>
<dbReference type="GO" id="GO:0009897">
    <property type="term" value="C:external side of plasma membrane"/>
    <property type="evidence" value="ECO:0007669"/>
    <property type="project" value="InterPro"/>
</dbReference>
<accession>A0A1A6HGE0</accession>
<evidence type="ECO:0000259" key="2">
    <source>
        <dbReference type="Pfam" id="PF23267"/>
    </source>
</evidence>
<dbReference type="InterPro" id="IPR056611">
    <property type="entry name" value="ENOX1/2_dom"/>
</dbReference>
<feature type="domain" description="Ecto-NOX disulfide-thiol exchanger 1/2" evidence="2">
    <location>
        <begin position="97"/>
        <end position="172"/>
    </location>
</feature>
<dbReference type="GO" id="GO:0016491">
    <property type="term" value="F:oxidoreductase activity"/>
    <property type="evidence" value="ECO:0007669"/>
    <property type="project" value="InterPro"/>
</dbReference>
<dbReference type="Proteomes" id="UP000092124">
    <property type="component" value="Unassembled WGS sequence"/>
</dbReference>
<organism evidence="3 4">
    <name type="scientific">Neotoma lepida</name>
    <name type="common">Desert woodrat</name>
    <dbReference type="NCBI Taxonomy" id="56216"/>
    <lineage>
        <taxon>Eukaryota</taxon>
        <taxon>Metazoa</taxon>
        <taxon>Chordata</taxon>
        <taxon>Craniata</taxon>
        <taxon>Vertebrata</taxon>
        <taxon>Euteleostomi</taxon>
        <taxon>Mammalia</taxon>
        <taxon>Eutheria</taxon>
        <taxon>Euarchontoglires</taxon>
        <taxon>Glires</taxon>
        <taxon>Rodentia</taxon>
        <taxon>Myomorpha</taxon>
        <taxon>Muroidea</taxon>
        <taxon>Cricetidae</taxon>
        <taxon>Neotominae</taxon>
        <taxon>Neotoma</taxon>
    </lineage>
</organism>
<feature type="compositionally biased region" description="Acidic residues" evidence="1">
    <location>
        <begin position="72"/>
        <end position="83"/>
    </location>
</feature>
<evidence type="ECO:0000256" key="1">
    <source>
        <dbReference type="SAM" id="MobiDB-lite"/>
    </source>
</evidence>
<evidence type="ECO:0000313" key="3">
    <source>
        <dbReference type="EMBL" id="OBS77653.1"/>
    </source>
</evidence>
<dbReference type="STRING" id="56216.A0A1A6HGE0"/>
<gene>
    <name evidence="3" type="ORF">A6R68_19958</name>
</gene>
<dbReference type="Pfam" id="PF23267">
    <property type="entry name" value="ENOX1"/>
    <property type="match status" value="1"/>
</dbReference>
<dbReference type="PANTHER" id="PTHR16001">
    <property type="entry name" value="ECTO-NOX DISULFIDE-THIOL EXCHANGER"/>
    <property type="match status" value="1"/>
</dbReference>
<name>A0A1A6HGE0_NEOLE</name>
<dbReference type="OrthoDB" id="10039782at2759"/>
<dbReference type="AlphaFoldDB" id="A0A1A6HGE0"/>
<evidence type="ECO:0000313" key="4">
    <source>
        <dbReference type="Proteomes" id="UP000092124"/>
    </source>
</evidence>
<dbReference type="GO" id="GO:0007624">
    <property type="term" value="P:ultradian rhythm"/>
    <property type="evidence" value="ECO:0007669"/>
    <property type="project" value="InterPro"/>
</dbReference>
<protein>
    <recommendedName>
        <fullName evidence="2">Ecto-NOX disulfide-thiol exchanger 1/2 domain-containing protein</fullName>
    </recommendedName>
</protein>
<feature type="region of interest" description="Disordered" evidence="1">
    <location>
        <begin position="69"/>
        <end position="98"/>
    </location>
</feature>
<reference evidence="3 4" key="1">
    <citation type="submission" date="2016-06" db="EMBL/GenBank/DDBJ databases">
        <title>The Draft Genome Sequence and Annotation of the Desert Woodrat Neotoma lepida.</title>
        <authorList>
            <person name="Campbell M."/>
            <person name="Oakeson K.F."/>
            <person name="Yandell M."/>
            <person name="Halpert J.R."/>
            <person name="Dearing D."/>
        </authorList>
    </citation>
    <scope>NUCLEOTIDE SEQUENCE [LARGE SCALE GENOMIC DNA]</scope>
    <source>
        <strain evidence="3">417</strain>
        <tissue evidence="3">Liver</tissue>
    </source>
</reference>
<sequence length="174" mass="20307">MEEAKEKFKQALSGILIQYEQIVAVYHSASKQKAWDHFTKAHCKNISVWCKQAEEICSIHNDELMGIKREEEVEMSDNENEETTETKETEESALVSQAEALNKENDILHWQLDAYWNEVETFKQEKGKAHVEDDSNKELKLLQQALQGMQQHLLKIQEYKKKEAGLEKLQDDKL</sequence>
<dbReference type="PANTHER" id="PTHR16001:SF7">
    <property type="entry name" value="ECTO-NOX DISULFIDE-THIOL EXCHANGER 2"/>
    <property type="match status" value="1"/>
</dbReference>
<feature type="non-terminal residue" evidence="3">
    <location>
        <position position="174"/>
    </location>
</feature>
<dbReference type="InterPro" id="IPR038876">
    <property type="entry name" value="ENOX"/>
</dbReference>